<dbReference type="InterPro" id="IPR024227">
    <property type="entry name" value="DUF3795"/>
</dbReference>
<name>X0SUQ0_9ZZZZ</name>
<gene>
    <name evidence="1" type="ORF">S01H1_16188</name>
</gene>
<dbReference type="EMBL" id="BARS01008496">
    <property type="protein sequence ID" value="GAF79652.1"/>
    <property type="molecule type" value="Genomic_DNA"/>
</dbReference>
<evidence type="ECO:0000313" key="1">
    <source>
        <dbReference type="EMBL" id="GAF79652.1"/>
    </source>
</evidence>
<accession>X0SUQ0</accession>
<sequence>MDNNKVYRNVKEQIGYCGLWCGSCAVGNGAISQLSRQLKQMVTGYEVKSWGPEDINYDDLITALSTLESKIDCKGCRKGGGNDTCKIRECAQEKKVADCFQCQDRTACEYKEELKNMWEGASKAKMLFKTEDADEQQLIEQWEDKLKKSEQGCILFLRNKDTA</sequence>
<evidence type="ECO:0008006" key="2">
    <source>
        <dbReference type="Google" id="ProtNLM"/>
    </source>
</evidence>
<dbReference type="Pfam" id="PF12675">
    <property type="entry name" value="DUF3795"/>
    <property type="match status" value="1"/>
</dbReference>
<dbReference type="AlphaFoldDB" id="X0SUQ0"/>
<protein>
    <recommendedName>
        <fullName evidence="2">DUF3795 domain-containing protein</fullName>
    </recommendedName>
</protein>
<comment type="caution">
    <text evidence="1">The sequence shown here is derived from an EMBL/GenBank/DDBJ whole genome shotgun (WGS) entry which is preliminary data.</text>
</comment>
<reference evidence="1" key="1">
    <citation type="journal article" date="2014" name="Front. Microbiol.">
        <title>High frequency of phylogenetically diverse reductive dehalogenase-homologous genes in deep subseafloor sedimentary metagenomes.</title>
        <authorList>
            <person name="Kawai M."/>
            <person name="Futagami T."/>
            <person name="Toyoda A."/>
            <person name="Takaki Y."/>
            <person name="Nishi S."/>
            <person name="Hori S."/>
            <person name="Arai W."/>
            <person name="Tsubouchi T."/>
            <person name="Morono Y."/>
            <person name="Uchiyama I."/>
            <person name="Ito T."/>
            <person name="Fujiyama A."/>
            <person name="Inagaki F."/>
            <person name="Takami H."/>
        </authorList>
    </citation>
    <scope>NUCLEOTIDE SEQUENCE</scope>
    <source>
        <strain evidence="1">Expedition CK06-06</strain>
    </source>
</reference>
<proteinExistence type="predicted"/>
<organism evidence="1">
    <name type="scientific">marine sediment metagenome</name>
    <dbReference type="NCBI Taxonomy" id="412755"/>
    <lineage>
        <taxon>unclassified sequences</taxon>
        <taxon>metagenomes</taxon>
        <taxon>ecological metagenomes</taxon>
    </lineage>
</organism>